<dbReference type="InterPro" id="IPR013785">
    <property type="entry name" value="Aldolase_TIM"/>
</dbReference>
<sequence length="338" mass="37346">MNEDMVHLSAERLRFLVGLNTGFATAGEPEWRLTEFYARRSSPALHCAIVGNVLVPGGHGSNMNTAAISESAAWKRVTAGIAARGTLPGVQLATTWPGYVGERRFRSHAPHEVISRSREFVRDLGVSGMHAVLDALDEGAALSLRAGFRHLQVHAAHGYLFSLLVDGRINDHASEARRRLAEWATRLSGSGIETSIRFSLSTGEPSFDADGSNEFHEQIADLPFDFFDVSSGFYNIDKRLIYPARPDILRARRAATIALARRFPSKRFIFSGRALRDAEGDLPTNVHIGLCRDLIANPDFLIDPGRGCTNSGKCHYYSRGEEHVTCPHWVRARPPKVF</sequence>
<dbReference type="OrthoDB" id="9804454at2"/>
<proteinExistence type="predicted"/>
<dbReference type="RefSeq" id="WP_129222178.1">
    <property type="nucleotide sequence ID" value="NZ_QYBC01000040.1"/>
</dbReference>
<dbReference type="AlphaFoldDB" id="A0A4Q2R535"/>
<comment type="caution">
    <text evidence="1">The sequence shown here is derived from an EMBL/GenBank/DDBJ whole genome shotgun (WGS) entry which is preliminary data.</text>
</comment>
<evidence type="ECO:0000313" key="1">
    <source>
        <dbReference type="EMBL" id="RYB01452.1"/>
    </source>
</evidence>
<protein>
    <submittedName>
        <fullName evidence="1">Uncharacterized protein</fullName>
    </submittedName>
</protein>
<dbReference type="SUPFAM" id="SSF51395">
    <property type="entry name" value="FMN-linked oxidoreductases"/>
    <property type="match status" value="1"/>
</dbReference>
<organism evidence="1 2">
    <name type="scientific">Lichenibacterium ramalinae</name>
    <dbReference type="NCBI Taxonomy" id="2316527"/>
    <lineage>
        <taxon>Bacteria</taxon>
        <taxon>Pseudomonadati</taxon>
        <taxon>Pseudomonadota</taxon>
        <taxon>Alphaproteobacteria</taxon>
        <taxon>Hyphomicrobiales</taxon>
        <taxon>Lichenihabitantaceae</taxon>
        <taxon>Lichenibacterium</taxon>
    </lineage>
</organism>
<dbReference type="EMBL" id="QYBC01000040">
    <property type="protein sequence ID" value="RYB01452.1"/>
    <property type="molecule type" value="Genomic_DNA"/>
</dbReference>
<accession>A0A4Q2R535</accession>
<evidence type="ECO:0000313" key="2">
    <source>
        <dbReference type="Proteomes" id="UP000289411"/>
    </source>
</evidence>
<dbReference type="Proteomes" id="UP000289411">
    <property type="component" value="Unassembled WGS sequence"/>
</dbReference>
<gene>
    <name evidence="1" type="ORF">D3272_26135</name>
</gene>
<dbReference type="Gene3D" id="3.20.20.70">
    <property type="entry name" value="Aldolase class I"/>
    <property type="match status" value="1"/>
</dbReference>
<keyword evidence="2" id="KW-1185">Reference proteome</keyword>
<name>A0A4Q2R535_9HYPH</name>
<reference evidence="1 2" key="2">
    <citation type="submission" date="2019-02" db="EMBL/GenBank/DDBJ databases">
        <title>'Lichenibacterium ramalinii' gen. nov. sp. nov., 'Lichenibacterium minor' gen. nov. sp. nov.</title>
        <authorList>
            <person name="Pankratov T."/>
        </authorList>
    </citation>
    <scope>NUCLEOTIDE SEQUENCE [LARGE SCALE GENOMIC DNA]</scope>
    <source>
        <strain evidence="1 2">RmlP001</strain>
    </source>
</reference>
<reference evidence="1 2" key="1">
    <citation type="submission" date="2018-09" db="EMBL/GenBank/DDBJ databases">
        <authorList>
            <person name="Grouzdev D.S."/>
            <person name="Krutkina M.S."/>
        </authorList>
    </citation>
    <scope>NUCLEOTIDE SEQUENCE [LARGE SCALE GENOMIC DNA]</scope>
    <source>
        <strain evidence="1 2">RmlP001</strain>
    </source>
</reference>